<dbReference type="EMBL" id="CP095061">
    <property type="protein sequence ID" value="UOQ66498.1"/>
    <property type="molecule type" value="Genomic_DNA"/>
</dbReference>
<dbReference type="PANTHER" id="PTHR38592:SF3">
    <property type="entry name" value="BLL4819 PROTEIN"/>
    <property type="match status" value="1"/>
</dbReference>
<feature type="transmembrane region" description="Helical" evidence="1">
    <location>
        <begin position="12"/>
        <end position="31"/>
    </location>
</feature>
<keyword evidence="3" id="KW-1185">Reference proteome</keyword>
<gene>
    <name evidence="2" type="ORF">MUN86_00755</name>
</gene>
<dbReference type="PIRSF" id="PIRSF028704">
    <property type="entry name" value="UPC028704"/>
    <property type="match status" value="1"/>
</dbReference>
<organism evidence="2 3">
    <name type="scientific">Hymenobacter volaticus</name>
    <dbReference type="NCBI Taxonomy" id="2932254"/>
    <lineage>
        <taxon>Bacteria</taxon>
        <taxon>Pseudomonadati</taxon>
        <taxon>Bacteroidota</taxon>
        <taxon>Cytophagia</taxon>
        <taxon>Cytophagales</taxon>
        <taxon>Hymenobacteraceae</taxon>
        <taxon>Hymenobacter</taxon>
    </lineage>
</organism>
<protein>
    <submittedName>
        <fullName evidence="2">OpgC domain-containing protein</fullName>
    </submittedName>
</protein>
<evidence type="ECO:0000313" key="2">
    <source>
        <dbReference type="EMBL" id="UOQ66498.1"/>
    </source>
</evidence>
<feature type="transmembrane region" description="Helical" evidence="1">
    <location>
        <begin position="267"/>
        <end position="285"/>
    </location>
</feature>
<dbReference type="Proteomes" id="UP000830401">
    <property type="component" value="Chromosome"/>
</dbReference>
<accession>A0ABY4G6S0</accession>
<keyword evidence="1" id="KW-0472">Membrane</keyword>
<keyword evidence="1" id="KW-0812">Transmembrane</keyword>
<feature type="transmembrane region" description="Helical" evidence="1">
    <location>
        <begin position="336"/>
        <end position="357"/>
    </location>
</feature>
<dbReference type="RefSeq" id="WP_245120656.1">
    <property type="nucleotide sequence ID" value="NZ_CP095061.1"/>
</dbReference>
<reference evidence="2" key="1">
    <citation type="submission" date="2022-04" db="EMBL/GenBank/DDBJ databases">
        <title>Hymenobacter sp. isolated from the air.</title>
        <authorList>
            <person name="Won M."/>
            <person name="Lee C.-M."/>
            <person name="Woen H.-Y."/>
            <person name="Kwon S.-W."/>
        </authorList>
    </citation>
    <scope>NUCLEOTIDE SEQUENCE</scope>
    <source>
        <strain evidence="2">5420S-77</strain>
    </source>
</reference>
<evidence type="ECO:0000313" key="3">
    <source>
        <dbReference type="Proteomes" id="UP000830401"/>
    </source>
</evidence>
<dbReference type="Pfam" id="PF10129">
    <property type="entry name" value="OpgC_C"/>
    <property type="match status" value="1"/>
</dbReference>
<keyword evidence="1" id="KW-1133">Transmembrane helix</keyword>
<feature type="transmembrane region" description="Helical" evidence="1">
    <location>
        <begin position="37"/>
        <end position="61"/>
    </location>
</feature>
<feature type="transmembrane region" description="Helical" evidence="1">
    <location>
        <begin position="229"/>
        <end position="247"/>
    </location>
</feature>
<feature type="transmembrane region" description="Helical" evidence="1">
    <location>
        <begin position="195"/>
        <end position="217"/>
    </location>
</feature>
<feature type="transmembrane region" description="Helical" evidence="1">
    <location>
        <begin position="306"/>
        <end position="324"/>
    </location>
</feature>
<evidence type="ECO:0000256" key="1">
    <source>
        <dbReference type="SAM" id="Phobius"/>
    </source>
</evidence>
<feature type="transmembrane region" description="Helical" evidence="1">
    <location>
        <begin position="159"/>
        <end position="183"/>
    </location>
</feature>
<sequence>MKRSAQLDFFRGLLLIVITIDHALTYNNIIKRFTYEFFGWVSAAEGFVYISGLTAGLVYYHKYVERGEQHVVKAARDRVVTLYKYHLALLFFAFLIIISNFYITEYWSQYYGYLFQKPLLSILLSSALLYQPMFMDILPMYTIFVAFIPILVKCFNKGLVWQVLATSIAIYIAGTLIHPYHVIDTLVSNKNIQTGFYNLLCWQLLFVMGAISGFMFYNNKTKKLISNSYIVYICAFVALVLFVEKNLHFGIAEINIDRLTEKPGLGIIRLVNFIVLCFLVIHVASRNKNWFVNKYICYLGKYSLEVFSFHIILIITFMPLKVYLNNICTIKLTDNFYLYPLSSLFVLFLLVPALYLAPTLVNKRIVPITK</sequence>
<proteinExistence type="predicted"/>
<feature type="transmembrane region" description="Helical" evidence="1">
    <location>
        <begin position="123"/>
        <end position="152"/>
    </location>
</feature>
<dbReference type="InterPro" id="IPR014550">
    <property type="entry name" value="UCP028704_OpgC"/>
</dbReference>
<feature type="transmembrane region" description="Helical" evidence="1">
    <location>
        <begin position="82"/>
        <end position="103"/>
    </location>
</feature>
<dbReference type="PANTHER" id="PTHR38592">
    <property type="entry name" value="BLL4819 PROTEIN"/>
    <property type="match status" value="1"/>
</dbReference>
<name>A0ABY4G6S0_9BACT</name>